<organism evidence="2 3">
    <name type="scientific">Zootermopsis nevadensis</name>
    <name type="common">Dampwood termite</name>
    <dbReference type="NCBI Taxonomy" id="136037"/>
    <lineage>
        <taxon>Eukaryota</taxon>
        <taxon>Metazoa</taxon>
        <taxon>Ecdysozoa</taxon>
        <taxon>Arthropoda</taxon>
        <taxon>Hexapoda</taxon>
        <taxon>Insecta</taxon>
        <taxon>Pterygota</taxon>
        <taxon>Neoptera</taxon>
        <taxon>Polyneoptera</taxon>
        <taxon>Dictyoptera</taxon>
        <taxon>Blattodea</taxon>
        <taxon>Blattoidea</taxon>
        <taxon>Termitoidae</taxon>
        <taxon>Termopsidae</taxon>
        <taxon>Zootermopsis</taxon>
    </lineage>
</organism>
<dbReference type="Proteomes" id="UP000027135">
    <property type="component" value="Unassembled WGS sequence"/>
</dbReference>
<proteinExistence type="predicted"/>
<evidence type="ECO:0000313" key="3">
    <source>
        <dbReference type="Proteomes" id="UP000027135"/>
    </source>
</evidence>
<dbReference type="InParanoid" id="A0A067R323"/>
<gene>
    <name evidence="2" type="ORF">L798_12574</name>
</gene>
<keyword evidence="3" id="KW-1185">Reference proteome</keyword>
<evidence type="ECO:0000256" key="1">
    <source>
        <dbReference type="SAM" id="MobiDB-lite"/>
    </source>
</evidence>
<name>A0A067R323_ZOONE</name>
<protein>
    <submittedName>
        <fullName evidence="2">Uncharacterized protein</fullName>
    </submittedName>
</protein>
<reference evidence="2 3" key="1">
    <citation type="journal article" date="2014" name="Nat. Commun.">
        <title>Molecular traces of alternative social organization in a termite genome.</title>
        <authorList>
            <person name="Terrapon N."/>
            <person name="Li C."/>
            <person name="Robertson H.M."/>
            <person name="Ji L."/>
            <person name="Meng X."/>
            <person name="Booth W."/>
            <person name="Chen Z."/>
            <person name="Childers C.P."/>
            <person name="Glastad K.M."/>
            <person name="Gokhale K."/>
            <person name="Gowin J."/>
            <person name="Gronenberg W."/>
            <person name="Hermansen R.A."/>
            <person name="Hu H."/>
            <person name="Hunt B.G."/>
            <person name="Huylmans A.K."/>
            <person name="Khalil S.M."/>
            <person name="Mitchell R.D."/>
            <person name="Munoz-Torres M.C."/>
            <person name="Mustard J.A."/>
            <person name="Pan H."/>
            <person name="Reese J.T."/>
            <person name="Scharf M.E."/>
            <person name="Sun F."/>
            <person name="Vogel H."/>
            <person name="Xiao J."/>
            <person name="Yang W."/>
            <person name="Yang Z."/>
            <person name="Yang Z."/>
            <person name="Zhou J."/>
            <person name="Zhu J."/>
            <person name="Brent C.S."/>
            <person name="Elsik C.G."/>
            <person name="Goodisman M.A."/>
            <person name="Liberles D.A."/>
            <person name="Roe R.M."/>
            <person name="Vargo E.L."/>
            <person name="Vilcinskas A."/>
            <person name="Wang J."/>
            <person name="Bornberg-Bauer E."/>
            <person name="Korb J."/>
            <person name="Zhang G."/>
            <person name="Liebig J."/>
        </authorList>
    </citation>
    <scope>NUCLEOTIDE SEQUENCE [LARGE SCALE GENOMIC DNA]</scope>
    <source>
        <tissue evidence="2">Whole organism</tissue>
    </source>
</reference>
<feature type="region of interest" description="Disordered" evidence="1">
    <location>
        <begin position="48"/>
        <end position="70"/>
    </location>
</feature>
<dbReference type="AlphaFoldDB" id="A0A067R323"/>
<dbReference type="EMBL" id="KK852945">
    <property type="protein sequence ID" value="KDR13465.1"/>
    <property type="molecule type" value="Genomic_DNA"/>
</dbReference>
<sequence length="107" mass="12162">MEALSLSALPPSHSGHLSKRSQHFWVQVPESHPIKIVFTKDNLPHEIISHQQQGLPLRQKPRSRKNTPPPSLQFIKHYLPFPARSFVRRNGLTYRGTMSCDCAGLCP</sequence>
<accession>A0A067R323</accession>
<evidence type="ECO:0000313" key="2">
    <source>
        <dbReference type="EMBL" id="KDR13465.1"/>
    </source>
</evidence>